<dbReference type="InterPro" id="IPR008979">
    <property type="entry name" value="Galactose-bd-like_sf"/>
</dbReference>
<dbReference type="InterPro" id="IPR037047">
    <property type="entry name" value="PITH_dom_sf"/>
</dbReference>
<dbReference type="GO" id="GO:0005634">
    <property type="term" value="C:nucleus"/>
    <property type="evidence" value="ECO:0007669"/>
    <property type="project" value="TreeGrafter"/>
</dbReference>
<dbReference type="InParanoid" id="A0A1X7VPP3"/>
<dbReference type="OMA" id="SHEVTIC"/>
<reference evidence="5" key="1">
    <citation type="journal article" date="2010" name="Nature">
        <title>The Amphimedon queenslandica genome and the evolution of animal complexity.</title>
        <authorList>
            <person name="Srivastava M."/>
            <person name="Simakov O."/>
            <person name="Chapman J."/>
            <person name="Fahey B."/>
            <person name="Gauthier M.E."/>
            <person name="Mitros T."/>
            <person name="Richards G.S."/>
            <person name="Conaco C."/>
            <person name="Dacre M."/>
            <person name="Hellsten U."/>
            <person name="Larroux C."/>
            <person name="Putnam N.H."/>
            <person name="Stanke M."/>
            <person name="Adamska M."/>
            <person name="Darling A."/>
            <person name="Degnan S.M."/>
            <person name="Oakley T.H."/>
            <person name="Plachetzki D.C."/>
            <person name="Zhai Y."/>
            <person name="Adamski M."/>
            <person name="Calcino A."/>
            <person name="Cummins S.F."/>
            <person name="Goodstein D.M."/>
            <person name="Harris C."/>
            <person name="Jackson D.J."/>
            <person name="Leys S.P."/>
            <person name="Shu S."/>
            <person name="Woodcroft B.J."/>
            <person name="Vervoort M."/>
            <person name="Kosik K.S."/>
            <person name="Manning G."/>
            <person name="Degnan B.M."/>
            <person name="Rokhsar D.S."/>
        </authorList>
    </citation>
    <scope>NUCLEOTIDE SEQUENCE [LARGE SCALE GENOMIC DNA]</scope>
</reference>
<evidence type="ECO:0000313" key="5">
    <source>
        <dbReference type="Proteomes" id="UP000007879"/>
    </source>
</evidence>
<dbReference type="InterPro" id="IPR010400">
    <property type="entry name" value="PITH_dom"/>
</dbReference>
<protein>
    <recommendedName>
        <fullName evidence="3">PITH domain-containing protein</fullName>
    </recommendedName>
</protein>
<proteinExistence type="inferred from homology"/>
<dbReference type="AlphaFoldDB" id="A0A1X7VPP3"/>
<dbReference type="FunFam" id="2.60.120.470:FF:000002">
    <property type="entry name" value="PITH domain-containing protein 1"/>
    <property type="match status" value="1"/>
</dbReference>
<dbReference type="Pfam" id="PF06201">
    <property type="entry name" value="PITH"/>
    <property type="match status" value="1"/>
</dbReference>
<dbReference type="PANTHER" id="PTHR12175:SF1">
    <property type="entry name" value="PITH DOMAIN-CONTAINING PROTEIN 1"/>
    <property type="match status" value="1"/>
</dbReference>
<dbReference type="OrthoDB" id="2635at2759"/>
<evidence type="ECO:0000313" key="4">
    <source>
        <dbReference type="EnsemblMetazoa" id="Aqu2.1.41363_001"/>
    </source>
</evidence>
<evidence type="ECO:0000259" key="3">
    <source>
        <dbReference type="PROSITE" id="PS51532"/>
    </source>
</evidence>
<gene>
    <name evidence="4" type="primary">100637867</name>
</gene>
<dbReference type="Proteomes" id="UP000007879">
    <property type="component" value="Unassembled WGS sequence"/>
</dbReference>
<evidence type="ECO:0000256" key="2">
    <source>
        <dbReference type="SAM" id="MobiDB-lite"/>
    </source>
</evidence>
<name>A0A1X7VPP3_AMPQE</name>
<dbReference type="EnsemblMetazoa" id="XM_020006147.1">
    <property type="protein sequence ID" value="XP_019861706.1"/>
    <property type="gene ID" value="LOC100637867"/>
</dbReference>
<dbReference type="GO" id="GO:0080090">
    <property type="term" value="P:regulation of primary metabolic process"/>
    <property type="evidence" value="ECO:0007669"/>
    <property type="project" value="UniProtKB-ARBA"/>
</dbReference>
<feature type="domain" description="PITH" evidence="3">
    <location>
        <begin position="21"/>
        <end position="193"/>
    </location>
</feature>
<keyword evidence="5" id="KW-1185">Reference proteome</keyword>
<dbReference type="KEGG" id="aqu:100637867"/>
<dbReference type="PANTHER" id="PTHR12175">
    <property type="entry name" value="AD039 HT014 THIOREDOXIN FAMILY TRP26"/>
    <property type="match status" value="1"/>
</dbReference>
<comment type="similarity">
    <text evidence="1">Belongs to the PITHD1 family.</text>
</comment>
<dbReference type="InterPro" id="IPR045099">
    <property type="entry name" value="PITH1-like"/>
</dbReference>
<dbReference type="eggNOG" id="KOG1730">
    <property type="taxonomic scope" value="Eukaryota"/>
</dbReference>
<dbReference type="GO" id="GO:0005737">
    <property type="term" value="C:cytoplasm"/>
    <property type="evidence" value="ECO:0007669"/>
    <property type="project" value="UniProtKB-ARBA"/>
</dbReference>
<dbReference type="SUPFAM" id="SSF49785">
    <property type="entry name" value="Galactose-binding domain-like"/>
    <property type="match status" value="1"/>
</dbReference>
<dbReference type="EnsemblMetazoa" id="Aqu2.1.41363_001">
    <property type="protein sequence ID" value="Aqu2.1.41363_001"/>
    <property type="gene ID" value="Aqu2.1.41363"/>
</dbReference>
<dbReference type="GO" id="GO:0060255">
    <property type="term" value="P:regulation of macromolecule metabolic process"/>
    <property type="evidence" value="ECO:0007669"/>
    <property type="project" value="UniProtKB-ARBA"/>
</dbReference>
<accession>A0A1X7VPP3</accession>
<dbReference type="Gene3D" id="2.60.120.470">
    <property type="entry name" value="PITH domain"/>
    <property type="match status" value="1"/>
</dbReference>
<dbReference type="PROSITE" id="PS51532">
    <property type="entry name" value="PITH"/>
    <property type="match status" value="1"/>
</dbReference>
<evidence type="ECO:0000256" key="1">
    <source>
        <dbReference type="ARBA" id="ARBA00025788"/>
    </source>
</evidence>
<reference evidence="4" key="2">
    <citation type="submission" date="2017-05" db="UniProtKB">
        <authorList>
            <consortium name="EnsemblMetazoa"/>
        </authorList>
    </citation>
    <scope>IDENTIFICATION</scope>
</reference>
<sequence length="213" mass="23952">MADGNHHHHHHGHGGCDHAHGDPGDLSLAYSLYQKIDLINVKCLNESEEDSGKNVFKPWEERLDTKMYVESDVDEELLFYIPFTGNVKLKGLVLFGGEGGQHPNELRLFKNRNPQGFDEVRGEPEQSIRVAHDETGEKEYPIKTSRFNSVSSLVIHIPGNYGDETTRVYYIGLRGDFSEAVRHEVTIATYEASPNPSDHKTSNYQPVNSGFVS</sequence>
<organism evidence="4">
    <name type="scientific">Amphimedon queenslandica</name>
    <name type="common">Sponge</name>
    <dbReference type="NCBI Taxonomy" id="400682"/>
    <lineage>
        <taxon>Eukaryota</taxon>
        <taxon>Metazoa</taxon>
        <taxon>Porifera</taxon>
        <taxon>Demospongiae</taxon>
        <taxon>Heteroscleromorpha</taxon>
        <taxon>Haplosclerida</taxon>
        <taxon>Niphatidae</taxon>
        <taxon>Amphimedon</taxon>
    </lineage>
</organism>
<feature type="region of interest" description="Disordered" evidence="2">
    <location>
        <begin position="192"/>
        <end position="213"/>
    </location>
</feature>